<evidence type="ECO:0000313" key="2">
    <source>
        <dbReference type="Proteomes" id="UP000618445"/>
    </source>
</evidence>
<evidence type="ECO:0000313" key="1">
    <source>
        <dbReference type="EMBL" id="MBD2316547.1"/>
    </source>
</evidence>
<sequence>MTANLKGKVALVTGASRGIGKGIAIGLGESGAMVYITGRSVNQTNSIDSISGSLLETKTAIEKAGGICIAVPVDHSDDEQIKSLFEQIDLEQNGQLDLLVNNAYGGVRSLISSNGKPFWEADLSLWDACNQVGLRSHYVASHFAAKMMTQRKQGLIVTISSWGGLAPIFGVAYGTGKSACDRLASDMAVELKPFNVASISLWPGIVGTEQFHQLADANLEGNENNLGVAAIADKFNWETPLFVGRVIAALCNDSNLMQRNGKVQIVAELANYYGVVDEYGHCPASLRSLRFLLPQGLPMLKSRAKLIPSLRVPWWLILLAILKSPKI</sequence>
<dbReference type="InterPro" id="IPR036291">
    <property type="entry name" value="NAD(P)-bd_dom_sf"/>
</dbReference>
<comment type="caution">
    <text evidence="1">The sequence shown here is derived from an EMBL/GenBank/DDBJ whole genome shotgun (WGS) entry which is preliminary data.</text>
</comment>
<dbReference type="Gene3D" id="3.40.50.720">
    <property type="entry name" value="NAD(P)-binding Rossmann-like Domain"/>
    <property type="match status" value="1"/>
</dbReference>
<keyword evidence="2" id="KW-1185">Reference proteome</keyword>
<name>A0ABR8CAE8_9CYAN</name>
<dbReference type="RefSeq" id="WP_190577434.1">
    <property type="nucleotide sequence ID" value="NZ_CAWPQU010000067.1"/>
</dbReference>
<dbReference type="PANTHER" id="PTHR44147">
    <property type="entry name" value="DEHYDROGENASE/REDUCTASE SDR FAMILY MEMBER 1"/>
    <property type="match status" value="1"/>
</dbReference>
<organism evidence="1 2">
    <name type="scientific">Phormidium tenue FACHB-1050</name>
    <dbReference type="NCBI Taxonomy" id="2692857"/>
    <lineage>
        <taxon>Bacteria</taxon>
        <taxon>Bacillati</taxon>
        <taxon>Cyanobacteriota</taxon>
        <taxon>Cyanophyceae</taxon>
        <taxon>Oscillatoriophycideae</taxon>
        <taxon>Oscillatoriales</taxon>
        <taxon>Oscillatoriaceae</taxon>
        <taxon>Phormidium</taxon>
    </lineage>
</organism>
<dbReference type="PRINTS" id="PR00081">
    <property type="entry name" value="GDHRDH"/>
</dbReference>
<protein>
    <submittedName>
        <fullName evidence="1">SDR family NAD(P)-dependent oxidoreductase</fullName>
    </submittedName>
</protein>
<dbReference type="Proteomes" id="UP000618445">
    <property type="component" value="Unassembled WGS sequence"/>
</dbReference>
<accession>A0ABR8CAE8</accession>
<dbReference type="Pfam" id="PF00106">
    <property type="entry name" value="adh_short"/>
    <property type="match status" value="1"/>
</dbReference>
<proteinExistence type="predicted"/>
<dbReference type="SUPFAM" id="SSF51735">
    <property type="entry name" value="NAD(P)-binding Rossmann-fold domains"/>
    <property type="match status" value="1"/>
</dbReference>
<dbReference type="EMBL" id="JACJQY010000007">
    <property type="protein sequence ID" value="MBD2316547.1"/>
    <property type="molecule type" value="Genomic_DNA"/>
</dbReference>
<dbReference type="InterPro" id="IPR002347">
    <property type="entry name" value="SDR_fam"/>
</dbReference>
<dbReference type="PANTHER" id="PTHR44147:SF2">
    <property type="entry name" value="DEHYDROGENASE_REDUCTASE SDR FAMILY MEMBER 1"/>
    <property type="match status" value="1"/>
</dbReference>
<reference evidence="1 2" key="1">
    <citation type="journal article" date="2020" name="ISME J.">
        <title>Comparative genomics reveals insights into cyanobacterial evolution and habitat adaptation.</title>
        <authorList>
            <person name="Chen M.Y."/>
            <person name="Teng W.K."/>
            <person name="Zhao L."/>
            <person name="Hu C.X."/>
            <person name="Zhou Y.K."/>
            <person name="Han B.P."/>
            <person name="Song L.R."/>
            <person name="Shu W.S."/>
        </authorList>
    </citation>
    <scope>NUCLEOTIDE SEQUENCE [LARGE SCALE GENOMIC DNA]</scope>
    <source>
        <strain evidence="1 2">FACHB-1050</strain>
    </source>
</reference>
<gene>
    <name evidence="1" type="ORF">H6G05_06765</name>
</gene>